<dbReference type="GO" id="GO:0003727">
    <property type="term" value="F:single-stranded RNA binding"/>
    <property type="evidence" value="ECO:0007669"/>
    <property type="project" value="TreeGrafter"/>
</dbReference>
<dbReference type="GO" id="GO:0043590">
    <property type="term" value="C:bacterial nucleoid"/>
    <property type="evidence" value="ECO:0007669"/>
    <property type="project" value="TreeGrafter"/>
</dbReference>
<comment type="caution">
    <text evidence="4">The sequence shown here is derived from an EMBL/GenBank/DDBJ whole genome shotgun (WGS) entry which is preliminary data.</text>
</comment>
<dbReference type="PANTHER" id="PTHR38772">
    <property type="match status" value="1"/>
</dbReference>
<evidence type="ECO:0000313" key="5">
    <source>
        <dbReference type="Proteomes" id="UP000028006"/>
    </source>
</evidence>
<dbReference type="Proteomes" id="UP000028006">
    <property type="component" value="Unassembled WGS sequence"/>
</dbReference>
<dbReference type="PANTHER" id="PTHR38772:SF1">
    <property type="entry name" value="NUCLEOID-ASSOCIATED PROTEIN YEJK"/>
    <property type="match status" value="1"/>
</dbReference>
<proteinExistence type="inferred from homology"/>
<sequence length="330" mass="36612">MAIKQILVHQLEQNPESNALTTTTGHILPPTPALEAMLDDLLQTYNKKQDKRYGQFAAEPESPFPAELGQYLNDELTFEDLTVNTLSQISEKLGEAGALGGGYVLFADYQQGLTRYLILCMLNSNISVTVTEDLSIQDCAYLDTGKMSLACRINVTEWQGNTDSGRYLSFLRPRGGRRLSDVFQEALGCSETSGSKEEADTLVKAVKAFASEAPSLENHKEVSRQVYDFCQTKVDEGDALTLEELTGYLSEAGSDEFARFVNTRDYDMTTPMAPEKRTLTKLVRYTGRSKGLTLAFDAELLGTQVHYDETTDQLVIKGVPEKLKEQLKGQ</sequence>
<reference evidence="4 5" key="1">
    <citation type="submission" date="2014-06" db="EMBL/GenBank/DDBJ databases">
        <title>Whole Genome Sequences of Three Symbiotic Endozoicomonas Bacteria.</title>
        <authorList>
            <person name="Neave M.J."/>
            <person name="Apprill A."/>
            <person name="Voolstra C.R."/>
        </authorList>
    </citation>
    <scope>NUCLEOTIDE SEQUENCE [LARGE SCALE GENOMIC DNA]</scope>
    <source>
        <strain evidence="4 5">LMG 24815</strain>
    </source>
</reference>
<organism evidence="4 5">
    <name type="scientific">Endozoicomonas montiporae</name>
    <dbReference type="NCBI Taxonomy" id="1027273"/>
    <lineage>
        <taxon>Bacteria</taxon>
        <taxon>Pseudomonadati</taxon>
        <taxon>Pseudomonadota</taxon>
        <taxon>Gammaproteobacteria</taxon>
        <taxon>Oceanospirillales</taxon>
        <taxon>Endozoicomonadaceae</taxon>
        <taxon>Endozoicomonas</taxon>
    </lineage>
</organism>
<comment type="subcellular location">
    <subcellularLocation>
        <location evidence="1">Cytoplasm</location>
        <location evidence="1">Nucleoid</location>
    </subcellularLocation>
</comment>
<evidence type="ECO:0000313" key="4">
    <source>
        <dbReference type="EMBL" id="KEQ12704.1"/>
    </source>
</evidence>
<dbReference type="GO" id="GO:0003690">
    <property type="term" value="F:double-stranded DNA binding"/>
    <property type="evidence" value="ECO:0007669"/>
    <property type="project" value="TreeGrafter"/>
</dbReference>
<dbReference type="Pfam" id="PF04245">
    <property type="entry name" value="NA37"/>
    <property type="match status" value="1"/>
</dbReference>
<dbReference type="AlphaFoldDB" id="A0A081N2N1"/>
<evidence type="ECO:0008006" key="6">
    <source>
        <dbReference type="Google" id="ProtNLM"/>
    </source>
</evidence>
<dbReference type="EMBL" id="JOKG01000004">
    <property type="protein sequence ID" value="KEQ12704.1"/>
    <property type="molecule type" value="Genomic_DNA"/>
</dbReference>
<evidence type="ECO:0000256" key="1">
    <source>
        <dbReference type="ARBA" id="ARBA00004453"/>
    </source>
</evidence>
<evidence type="ECO:0000256" key="2">
    <source>
        <dbReference type="ARBA" id="ARBA00009035"/>
    </source>
</evidence>
<dbReference type="eggNOG" id="COG3081">
    <property type="taxonomic scope" value="Bacteria"/>
</dbReference>
<keyword evidence="5" id="KW-1185">Reference proteome</keyword>
<evidence type="ECO:0000256" key="3">
    <source>
        <dbReference type="ARBA" id="ARBA00022490"/>
    </source>
</evidence>
<dbReference type="InterPro" id="IPR007358">
    <property type="entry name" value="Nucleoid_associated_NdpA"/>
</dbReference>
<dbReference type="RefSeq" id="WP_034878040.1">
    <property type="nucleotide sequence ID" value="NZ_JOKG01000004.1"/>
</dbReference>
<protein>
    <recommendedName>
        <fullName evidence="6">Nucleoid-associated protein</fullName>
    </recommendedName>
</protein>
<comment type="similarity">
    <text evidence="2">Belongs to the YejK family.</text>
</comment>
<name>A0A081N2N1_9GAMM</name>
<accession>A0A081N2N1</accession>
<keyword evidence="3" id="KW-0963">Cytoplasm</keyword>
<gene>
    <name evidence="4" type="ORF">GZ77_19685</name>
</gene>